<evidence type="ECO:0000313" key="3">
    <source>
        <dbReference type="Proteomes" id="UP000318825"/>
    </source>
</evidence>
<proteinExistence type="predicted"/>
<organism evidence="2 3">
    <name type="scientific">Nitrobacter winogradskyi</name>
    <name type="common">Nitrobacter agilis</name>
    <dbReference type="NCBI Taxonomy" id="913"/>
    <lineage>
        <taxon>Bacteria</taxon>
        <taxon>Pseudomonadati</taxon>
        <taxon>Pseudomonadota</taxon>
        <taxon>Alphaproteobacteria</taxon>
        <taxon>Hyphomicrobiales</taxon>
        <taxon>Nitrobacteraceae</taxon>
        <taxon>Nitrobacter</taxon>
    </lineage>
</organism>
<evidence type="ECO:0000256" key="1">
    <source>
        <dbReference type="SAM" id="MobiDB-lite"/>
    </source>
</evidence>
<name>A0A4Y3WI06_NITWI</name>
<feature type="compositionally biased region" description="Basic and acidic residues" evidence="1">
    <location>
        <begin position="72"/>
        <end position="88"/>
    </location>
</feature>
<reference evidence="2 3" key="1">
    <citation type="submission" date="2019-06" db="EMBL/GenBank/DDBJ databases">
        <title>Whole genome shotgun sequence of Nitrobacter winogradskyi NBRC 14297.</title>
        <authorList>
            <person name="Hosoyama A."/>
            <person name="Uohara A."/>
            <person name="Ohji S."/>
            <person name="Ichikawa N."/>
        </authorList>
    </citation>
    <scope>NUCLEOTIDE SEQUENCE [LARGE SCALE GENOMIC DNA]</scope>
    <source>
        <strain evidence="2 3">NBRC 14297</strain>
    </source>
</reference>
<accession>A0A4Y3WI06</accession>
<gene>
    <name evidence="2" type="ORF">NWI01_34210</name>
</gene>
<dbReference type="Proteomes" id="UP000318825">
    <property type="component" value="Unassembled WGS sequence"/>
</dbReference>
<dbReference type="RefSeq" id="WP_141385264.1">
    <property type="nucleotide sequence ID" value="NZ_BJNF01000115.1"/>
</dbReference>
<sequence>MFDTELIAVMRGALEQATLDVHPDPSTQALMAERILQSAVNGTRSQETFRIVATEAAADSERLRILNSPHPRHMDQRPVDQEEEKEFW</sequence>
<evidence type="ECO:0000313" key="2">
    <source>
        <dbReference type="EMBL" id="GEC17529.1"/>
    </source>
</evidence>
<protein>
    <submittedName>
        <fullName evidence="2">Uncharacterized protein</fullName>
    </submittedName>
</protein>
<comment type="caution">
    <text evidence="2">The sequence shown here is derived from an EMBL/GenBank/DDBJ whole genome shotgun (WGS) entry which is preliminary data.</text>
</comment>
<dbReference type="AlphaFoldDB" id="A0A4Y3WI06"/>
<feature type="region of interest" description="Disordered" evidence="1">
    <location>
        <begin position="65"/>
        <end position="88"/>
    </location>
</feature>
<dbReference type="EMBL" id="BJNF01000115">
    <property type="protein sequence ID" value="GEC17529.1"/>
    <property type="molecule type" value="Genomic_DNA"/>
</dbReference>
<dbReference type="OrthoDB" id="8252368at2"/>